<dbReference type="Gene3D" id="3.40.50.300">
    <property type="entry name" value="P-loop containing nucleotide triphosphate hydrolases"/>
    <property type="match status" value="1"/>
</dbReference>
<dbReference type="GeneID" id="28800015"/>
<dbReference type="RefSeq" id="YP_009273599.1">
    <property type="nucleotide sequence ID" value="NC_030907.1"/>
</dbReference>
<keyword evidence="2" id="KW-1185">Reference proteome</keyword>
<reference evidence="1 2" key="1">
    <citation type="journal article" date="2015" name="PLoS ONE">
        <title>Lysis to Kill: Evaluation of the Lytic Abilities, and Genomics of Nine Bacteriophages Infective for Gordonia spp. and Their Potential Use in Activated Sludge Foam Biocontrol.</title>
        <authorList>
            <person name="Dyson Z.A."/>
            <person name="Tucci J."/>
            <person name="Seviour R.J."/>
            <person name="Petrovski S."/>
        </authorList>
    </citation>
    <scope>NUCLEOTIDE SEQUENCE [LARGE SCALE GENOMIC DNA]</scope>
</reference>
<dbReference type="KEGG" id="vg:28800015"/>
<accession>A0A0K0MWE3</accession>
<dbReference type="Proteomes" id="UP000207679">
    <property type="component" value="Segment"/>
</dbReference>
<name>A0A0K0MWE3_9CAUD</name>
<evidence type="ECO:0000313" key="1">
    <source>
        <dbReference type="EMBL" id="AKI28616.1"/>
    </source>
</evidence>
<gene>
    <name evidence="1" type="ORF">GMA5_2</name>
</gene>
<evidence type="ECO:0000313" key="2">
    <source>
        <dbReference type="Proteomes" id="UP000207679"/>
    </source>
</evidence>
<dbReference type="OrthoDB" id="7954at10239"/>
<organism evidence="1 2">
    <name type="scientific">Gordonia phage GMA5</name>
    <dbReference type="NCBI Taxonomy" id="1647472"/>
    <lineage>
        <taxon>Viruses</taxon>
        <taxon>Duplodnaviria</taxon>
        <taxon>Heunggongvirae</taxon>
        <taxon>Uroviricota</taxon>
        <taxon>Caudoviricetes</taxon>
        <taxon>Grutrevirus</taxon>
        <taxon>Grutrevirus GMA5</taxon>
    </lineage>
</organism>
<protein>
    <submittedName>
        <fullName evidence="1">Putative large terminase subunit</fullName>
    </submittedName>
</protein>
<dbReference type="EMBL" id="KR053198">
    <property type="protein sequence ID" value="AKI28616.1"/>
    <property type="molecule type" value="Genomic_DNA"/>
</dbReference>
<dbReference type="InterPro" id="IPR027417">
    <property type="entry name" value="P-loop_NTPase"/>
</dbReference>
<sequence length="464" mass="49777">MTTPRYITPRTSPYSLGPKIARVSTALGARPMPWQHQAAGLIGECDHRGRLLHPLVVVTVPRQAGKTKLLSAVMLHRTIMRPQARVWYTAQTGIKAREQMWEMMDAVQLSPFATITRSKRGAGDTSIELGAMASRIRAHPPTADSLHGAQSDLNVIDEGWFFDPVLAEGLMGAITPTQSTRPNAQTIVVSTAGTASSTWFHDLVDRGHAGELCLIDYGVGPDVSPDDFEAIAAAHPAIGHTQDLSILTSARAQLSEGEFMRAYGNRRTATFSRLIPVEVVELATTTADLPAGDVVFGAAVSFERDDAVIVACVEDNGVPVVEVIEQRDSTEGIAARLAELTDRHGGHVAIATAGPAATVADEAARLDVPVTEVNDAELSLATVDFLDRIRRPMVDPEWAPAVRIRAHAAFTAAFDAVELRTSGDRVFWSRRTSAGSIAAVEAATLAIRALSTRPKPPVAPMIWS</sequence>
<proteinExistence type="predicted"/>